<dbReference type="AlphaFoldDB" id="A0A101MJ46"/>
<reference evidence="1 2" key="1">
    <citation type="submission" date="2015-10" db="EMBL/GenBank/DDBJ databases">
        <title>Genome sequencing of Penicillium freii.</title>
        <authorList>
            <person name="Nguyen H.D."/>
            <person name="Visagie C.M."/>
            <person name="Seifert K.A."/>
        </authorList>
    </citation>
    <scope>NUCLEOTIDE SEQUENCE [LARGE SCALE GENOMIC DNA]</scope>
    <source>
        <strain evidence="1 2">DAOM 242723</strain>
    </source>
</reference>
<sequence length="67" mass="7482">MVCKSVHESIGSEMKFQMSFEVYETPRENTIYFISNSSNCLVTDFSGAHKAPSPTLSVNISRFSRSA</sequence>
<organism evidence="1 2">
    <name type="scientific">Penicillium freii</name>
    <dbReference type="NCBI Taxonomy" id="48697"/>
    <lineage>
        <taxon>Eukaryota</taxon>
        <taxon>Fungi</taxon>
        <taxon>Dikarya</taxon>
        <taxon>Ascomycota</taxon>
        <taxon>Pezizomycotina</taxon>
        <taxon>Eurotiomycetes</taxon>
        <taxon>Eurotiomycetidae</taxon>
        <taxon>Eurotiales</taxon>
        <taxon>Aspergillaceae</taxon>
        <taxon>Penicillium</taxon>
    </lineage>
</organism>
<dbReference type="EMBL" id="LLXE01000132">
    <property type="protein sequence ID" value="KUM61515.1"/>
    <property type="molecule type" value="Genomic_DNA"/>
</dbReference>
<keyword evidence="2" id="KW-1185">Reference proteome</keyword>
<evidence type="ECO:0000313" key="1">
    <source>
        <dbReference type="EMBL" id="KUM61515.1"/>
    </source>
</evidence>
<proteinExistence type="predicted"/>
<protein>
    <submittedName>
        <fullName evidence="1">Uncharacterized protein</fullName>
    </submittedName>
</protein>
<name>A0A101MJ46_PENFR</name>
<gene>
    <name evidence="1" type="ORF">ACN42_g5611</name>
</gene>
<evidence type="ECO:0000313" key="2">
    <source>
        <dbReference type="Proteomes" id="UP000055045"/>
    </source>
</evidence>
<comment type="caution">
    <text evidence="1">The sequence shown here is derived from an EMBL/GenBank/DDBJ whole genome shotgun (WGS) entry which is preliminary data.</text>
</comment>
<dbReference type="Proteomes" id="UP000055045">
    <property type="component" value="Unassembled WGS sequence"/>
</dbReference>
<accession>A0A101MJ46</accession>